<keyword evidence="2" id="KW-1185">Reference proteome</keyword>
<gene>
    <name evidence="1" type="ORF">MPL3356_300006</name>
</gene>
<name>A0A090FKM8_MESPL</name>
<dbReference type="Proteomes" id="UP000045285">
    <property type="component" value="Unassembled WGS sequence"/>
</dbReference>
<organism evidence="1 2">
    <name type="scientific">Mesorhizobium plurifarium</name>
    <dbReference type="NCBI Taxonomy" id="69974"/>
    <lineage>
        <taxon>Bacteria</taxon>
        <taxon>Pseudomonadati</taxon>
        <taxon>Pseudomonadota</taxon>
        <taxon>Alphaproteobacteria</taxon>
        <taxon>Hyphomicrobiales</taxon>
        <taxon>Phyllobacteriaceae</taxon>
        <taxon>Mesorhizobium</taxon>
    </lineage>
</organism>
<reference evidence="2" key="1">
    <citation type="submission" date="2014-08" db="EMBL/GenBank/DDBJ databases">
        <authorList>
            <person name="Moulin L."/>
        </authorList>
    </citation>
    <scope>NUCLEOTIDE SEQUENCE [LARGE SCALE GENOMIC DNA]</scope>
</reference>
<proteinExistence type="predicted"/>
<dbReference type="EMBL" id="CCMZ01000024">
    <property type="protein sequence ID" value="CDX19516.1"/>
    <property type="molecule type" value="Genomic_DNA"/>
</dbReference>
<protein>
    <submittedName>
        <fullName evidence="1">Uncharacterized protein</fullName>
    </submittedName>
</protein>
<sequence length="111" mass="12599">MTPEGLVVGQQSRKYPKFRTAFNYDQISPLAKRLTVCRYVSTAPANQYRQFTCPFSSSDAQRNGQFKKRSAFAGYAAQLGADKNWFARYAIKPRRTDPSAWLIEPDAALLK</sequence>
<accession>A0A090FKM8</accession>
<dbReference type="AlphaFoldDB" id="A0A090FKM8"/>
<evidence type="ECO:0000313" key="2">
    <source>
        <dbReference type="Proteomes" id="UP000045285"/>
    </source>
</evidence>
<evidence type="ECO:0000313" key="1">
    <source>
        <dbReference type="EMBL" id="CDX19516.1"/>
    </source>
</evidence>